<dbReference type="EMBL" id="JAVRFI010000019">
    <property type="protein sequence ID" value="MDT0452364.1"/>
    <property type="molecule type" value="Genomic_DNA"/>
</dbReference>
<organism evidence="2 3">
    <name type="scientific">Streptomyces hesseae</name>
    <dbReference type="NCBI Taxonomy" id="3075519"/>
    <lineage>
        <taxon>Bacteria</taxon>
        <taxon>Bacillati</taxon>
        <taxon>Actinomycetota</taxon>
        <taxon>Actinomycetes</taxon>
        <taxon>Kitasatosporales</taxon>
        <taxon>Streptomycetaceae</taxon>
        <taxon>Streptomyces</taxon>
    </lineage>
</organism>
<name>A0ABU2STM9_9ACTN</name>
<comment type="caution">
    <text evidence="2">The sequence shown here is derived from an EMBL/GenBank/DDBJ whole genome shotgun (WGS) entry which is preliminary data.</text>
</comment>
<evidence type="ECO:0000259" key="1">
    <source>
        <dbReference type="Pfam" id="PF05175"/>
    </source>
</evidence>
<dbReference type="PANTHER" id="PTHR18895:SF74">
    <property type="entry name" value="MTRF1L RELEASE FACTOR GLUTAMINE METHYLTRANSFERASE"/>
    <property type="match status" value="1"/>
</dbReference>
<dbReference type="SUPFAM" id="SSF53335">
    <property type="entry name" value="S-adenosyl-L-methionine-dependent methyltransferases"/>
    <property type="match status" value="1"/>
</dbReference>
<dbReference type="InterPro" id="IPR022446">
    <property type="entry name" value="MeTrfrase_put"/>
</dbReference>
<reference evidence="2" key="1">
    <citation type="submission" date="2024-05" db="EMBL/GenBank/DDBJ databases">
        <title>30 novel species of actinomycetes from the DSMZ collection.</title>
        <authorList>
            <person name="Nouioui I."/>
        </authorList>
    </citation>
    <scope>NUCLEOTIDE SEQUENCE</scope>
    <source>
        <strain evidence="2">DSM 40473</strain>
    </source>
</reference>
<dbReference type="Pfam" id="PF05175">
    <property type="entry name" value="MTS"/>
    <property type="match status" value="1"/>
</dbReference>
<dbReference type="InterPro" id="IPR007848">
    <property type="entry name" value="Small_mtfrase_dom"/>
</dbReference>
<dbReference type="Gene3D" id="1.10.8.10">
    <property type="entry name" value="DNA helicase RuvA subunit, C-terminal domain"/>
    <property type="match status" value="1"/>
</dbReference>
<protein>
    <recommendedName>
        <fullName evidence="1">Methyltransferase small domain-containing protein</fullName>
    </recommendedName>
</protein>
<evidence type="ECO:0000313" key="2">
    <source>
        <dbReference type="EMBL" id="MDT0452364.1"/>
    </source>
</evidence>
<gene>
    <name evidence="2" type="ORF">RM609_25230</name>
</gene>
<dbReference type="InterPro" id="IPR029063">
    <property type="entry name" value="SAM-dependent_MTases_sf"/>
</dbReference>
<sequence length="291" mass="30225">MSVSFAASAALLHSFRNTVISSLRAAGCVFAEDEADLILSAAATPDELRAMVDRRAAGHPLEHVVGWAEFCGLRIAVDPGVFVPRRRTEFLVRQAVARALDRGPDVIAVDLCCGSGALGAALVAGVGEAGVGEAGGGTGVELYAADIDRAAVRCARRNVAACGGRVLEGDLYAPLPVALRGRVDVLLANAPYVPTEAIGLLPAEARVHEARVALDGGPDGLDVQRRVAAGAARWLAPGGHLLMETSERQASRTARTFARGGLVPEVVRCEELGATVVIGTRRTGIGPFPQR</sequence>
<accession>A0ABU2STM9</accession>
<feature type="domain" description="Methyltransferase small" evidence="1">
    <location>
        <begin position="97"/>
        <end position="215"/>
    </location>
</feature>
<dbReference type="Proteomes" id="UP001180531">
    <property type="component" value="Unassembled WGS sequence"/>
</dbReference>
<keyword evidence="3" id="KW-1185">Reference proteome</keyword>
<proteinExistence type="predicted"/>
<dbReference type="CDD" id="cd02440">
    <property type="entry name" value="AdoMet_MTases"/>
    <property type="match status" value="1"/>
</dbReference>
<evidence type="ECO:0000313" key="3">
    <source>
        <dbReference type="Proteomes" id="UP001180531"/>
    </source>
</evidence>
<dbReference type="Gene3D" id="3.40.50.150">
    <property type="entry name" value="Vaccinia Virus protein VP39"/>
    <property type="match status" value="1"/>
</dbReference>
<dbReference type="RefSeq" id="WP_311613842.1">
    <property type="nucleotide sequence ID" value="NZ_JAVRFI010000019.1"/>
</dbReference>
<dbReference type="PANTHER" id="PTHR18895">
    <property type="entry name" value="HEMK METHYLTRANSFERASE"/>
    <property type="match status" value="1"/>
</dbReference>
<dbReference type="NCBIfam" id="TIGR03704">
    <property type="entry name" value="PrmC_rel_meth"/>
    <property type="match status" value="1"/>
</dbReference>
<dbReference type="InterPro" id="IPR050320">
    <property type="entry name" value="N5-glutamine_MTase"/>
</dbReference>